<sequence length="70" mass="7500">MLLDKVERQVDLNAYSTRTYSSDVHTECIECLALFGDDASMAGKGVARSTREGETGGIVASSPSEDKSNE</sequence>
<evidence type="ECO:0000256" key="1">
    <source>
        <dbReference type="SAM" id="MobiDB-lite"/>
    </source>
</evidence>
<comment type="caution">
    <text evidence="2">The sequence shown here is derived from an EMBL/GenBank/DDBJ whole genome shotgun (WGS) entry which is preliminary data.</text>
</comment>
<dbReference type="Proteomes" id="UP001519460">
    <property type="component" value="Unassembled WGS sequence"/>
</dbReference>
<reference evidence="2 3" key="1">
    <citation type="journal article" date="2023" name="Sci. Data">
        <title>Genome assembly of the Korean intertidal mud-creeper Batillaria attramentaria.</title>
        <authorList>
            <person name="Patra A.K."/>
            <person name="Ho P.T."/>
            <person name="Jun S."/>
            <person name="Lee S.J."/>
            <person name="Kim Y."/>
            <person name="Won Y.J."/>
        </authorList>
    </citation>
    <scope>NUCLEOTIDE SEQUENCE [LARGE SCALE GENOMIC DNA]</scope>
    <source>
        <strain evidence="2">Wonlab-2016</strain>
    </source>
</reference>
<keyword evidence="3" id="KW-1185">Reference proteome</keyword>
<organism evidence="2 3">
    <name type="scientific">Batillaria attramentaria</name>
    <dbReference type="NCBI Taxonomy" id="370345"/>
    <lineage>
        <taxon>Eukaryota</taxon>
        <taxon>Metazoa</taxon>
        <taxon>Spiralia</taxon>
        <taxon>Lophotrochozoa</taxon>
        <taxon>Mollusca</taxon>
        <taxon>Gastropoda</taxon>
        <taxon>Caenogastropoda</taxon>
        <taxon>Sorbeoconcha</taxon>
        <taxon>Cerithioidea</taxon>
        <taxon>Batillariidae</taxon>
        <taxon>Batillaria</taxon>
    </lineage>
</organism>
<dbReference type="EMBL" id="JACVVK020000580">
    <property type="protein sequence ID" value="KAK7465041.1"/>
    <property type="molecule type" value="Genomic_DNA"/>
</dbReference>
<evidence type="ECO:0000313" key="3">
    <source>
        <dbReference type="Proteomes" id="UP001519460"/>
    </source>
</evidence>
<accession>A0ABD0J852</accession>
<proteinExistence type="predicted"/>
<dbReference type="AlphaFoldDB" id="A0ABD0J852"/>
<name>A0ABD0J852_9CAEN</name>
<evidence type="ECO:0000313" key="2">
    <source>
        <dbReference type="EMBL" id="KAK7465041.1"/>
    </source>
</evidence>
<protein>
    <submittedName>
        <fullName evidence="2">Uncharacterized protein</fullName>
    </submittedName>
</protein>
<feature type="region of interest" description="Disordered" evidence="1">
    <location>
        <begin position="45"/>
        <end position="70"/>
    </location>
</feature>
<gene>
    <name evidence="2" type="ORF">BaRGS_00037780</name>
</gene>